<evidence type="ECO:0000313" key="3">
    <source>
        <dbReference type="EMBL" id="OSC28351.1"/>
    </source>
</evidence>
<dbReference type="OrthoDB" id="4616617at2"/>
<comment type="caution">
    <text evidence="3">The sequence shown here is derived from an EMBL/GenBank/DDBJ whole genome shotgun (WGS) entry which is preliminary data.</text>
</comment>
<dbReference type="CDD" id="cd03444">
    <property type="entry name" value="Thioesterase_II_repeat1"/>
    <property type="match status" value="1"/>
</dbReference>
<evidence type="ECO:0000313" key="4">
    <source>
        <dbReference type="Proteomes" id="UP000193577"/>
    </source>
</evidence>
<gene>
    <name evidence="3" type="ORF">B8W67_17695</name>
</gene>
<dbReference type="InterPro" id="IPR029069">
    <property type="entry name" value="HotDog_dom_sf"/>
</dbReference>
<dbReference type="GO" id="GO:0006637">
    <property type="term" value="P:acyl-CoA metabolic process"/>
    <property type="evidence" value="ECO:0007669"/>
    <property type="project" value="InterPro"/>
</dbReference>
<dbReference type="InterPro" id="IPR003703">
    <property type="entry name" value="Acyl_CoA_thio"/>
</dbReference>
<name>A0A7I7SGQ4_9MYCO</name>
<dbReference type="SUPFAM" id="SSF54637">
    <property type="entry name" value="Thioesterase/thiol ester dehydrase-isomerase"/>
    <property type="match status" value="2"/>
</dbReference>
<comment type="similarity">
    <text evidence="1">Belongs to the C/M/P thioester hydrolase family.</text>
</comment>
<dbReference type="Pfam" id="PF20789">
    <property type="entry name" value="4HBT_3C"/>
    <property type="match status" value="1"/>
</dbReference>
<dbReference type="InterPro" id="IPR049450">
    <property type="entry name" value="ACOT8-like_C"/>
</dbReference>
<dbReference type="GO" id="GO:0009062">
    <property type="term" value="P:fatty acid catabolic process"/>
    <property type="evidence" value="ECO:0007669"/>
    <property type="project" value="TreeGrafter"/>
</dbReference>
<organism evidence="3 4">
    <name type="scientific">Mycolicibacillus koreensis</name>
    <dbReference type="NCBI Taxonomy" id="1069220"/>
    <lineage>
        <taxon>Bacteria</taxon>
        <taxon>Bacillati</taxon>
        <taxon>Actinomycetota</taxon>
        <taxon>Actinomycetes</taxon>
        <taxon>Mycobacteriales</taxon>
        <taxon>Mycobacteriaceae</taxon>
        <taxon>Mycolicibacillus</taxon>
    </lineage>
</organism>
<dbReference type="EMBL" id="NCXO01000055">
    <property type="protein sequence ID" value="OSC28351.1"/>
    <property type="molecule type" value="Genomic_DNA"/>
</dbReference>
<dbReference type="AlphaFoldDB" id="A0A7I7SGQ4"/>
<dbReference type="Pfam" id="PF13622">
    <property type="entry name" value="4HBT_3"/>
    <property type="match status" value="1"/>
</dbReference>
<dbReference type="PANTHER" id="PTHR11066">
    <property type="entry name" value="ACYL-COA THIOESTERASE"/>
    <property type="match status" value="1"/>
</dbReference>
<dbReference type="InterPro" id="IPR042171">
    <property type="entry name" value="Acyl-CoA_hotdog"/>
</dbReference>
<evidence type="ECO:0000256" key="2">
    <source>
        <dbReference type="ARBA" id="ARBA00022801"/>
    </source>
</evidence>
<dbReference type="PANTHER" id="PTHR11066:SF34">
    <property type="entry name" value="ACYL-COENZYME A THIOESTERASE 8"/>
    <property type="match status" value="1"/>
</dbReference>
<dbReference type="Proteomes" id="UP000193577">
    <property type="component" value="Unassembled WGS sequence"/>
</dbReference>
<reference evidence="3 4" key="1">
    <citation type="submission" date="2017-04" db="EMBL/GenBank/DDBJ databases">
        <title>The new phylogeny of genus Mycobacterium.</title>
        <authorList>
            <person name="Tortoli E."/>
            <person name="Trovato A."/>
            <person name="Cirillo D.M."/>
        </authorList>
    </citation>
    <scope>NUCLEOTIDE SEQUENCE [LARGE SCALE GENOMIC DNA]</scope>
    <source>
        <strain evidence="3 4">KCTC 19819</strain>
    </source>
</reference>
<proteinExistence type="inferred from homology"/>
<dbReference type="GO" id="GO:0047617">
    <property type="term" value="F:fatty acyl-CoA hydrolase activity"/>
    <property type="evidence" value="ECO:0007669"/>
    <property type="project" value="InterPro"/>
</dbReference>
<dbReference type="CDD" id="cd03445">
    <property type="entry name" value="Thioesterase_II_repeat2"/>
    <property type="match status" value="1"/>
</dbReference>
<sequence length="273" mass="28715">MSRLEELLDVTASADEVFTGPGGGPDGKRTYGGQLTAQTLMAAGRTVNAGRPPVSLQLQFLRAGAAGDPVDYRVSALTDGRTTAVRQVLGMQGERVLSIATVVFADPLGGPEHGATPDMPEQPEALPTTGPAGSAPAMPLEELDIRISDRGAGMQFCRHFWWRATVTLPADPLLHAAAALYTTDVYGLDPALQVHGHALGDGTHRTGTTGTAVWFHHPIRADRWNVLASSSPAASRGRGVITAALADADGRRVATVVQEGLVTPRDPHPTERK</sequence>
<evidence type="ECO:0000256" key="1">
    <source>
        <dbReference type="ARBA" id="ARBA00006538"/>
    </source>
</evidence>
<accession>A0A7I7SGQ4</accession>
<protein>
    <submittedName>
        <fullName evidence="3">Acyl-CoA thioesterase II</fullName>
    </submittedName>
</protein>
<keyword evidence="4" id="KW-1185">Reference proteome</keyword>
<keyword evidence="2" id="KW-0378">Hydrolase</keyword>
<dbReference type="Gene3D" id="2.40.160.210">
    <property type="entry name" value="Acyl-CoA thioesterase, double hotdog domain"/>
    <property type="match status" value="1"/>
</dbReference>
<dbReference type="InterPro" id="IPR049449">
    <property type="entry name" value="TesB_ACOT8-like_N"/>
</dbReference>
<dbReference type="RefSeq" id="WP_085305361.1">
    <property type="nucleotide sequence ID" value="NZ_AP022594.1"/>
</dbReference>